<dbReference type="NCBIfam" id="TIGR01241">
    <property type="entry name" value="FtsH_fam"/>
    <property type="match status" value="1"/>
</dbReference>
<evidence type="ECO:0000313" key="19">
    <source>
        <dbReference type="Proteomes" id="UP000176583"/>
    </source>
</evidence>
<evidence type="ECO:0000256" key="16">
    <source>
        <dbReference type="SAM" id="Coils"/>
    </source>
</evidence>
<comment type="caution">
    <text evidence="14">Lacks conserved residue(s) required for the propagation of feature annotation.</text>
</comment>
<dbReference type="FunFam" id="3.40.50.300:FF:000001">
    <property type="entry name" value="ATP-dependent zinc metalloprotease FtsH"/>
    <property type="match status" value="1"/>
</dbReference>
<evidence type="ECO:0000313" key="18">
    <source>
        <dbReference type="EMBL" id="OGC44349.1"/>
    </source>
</evidence>
<organism evidence="18 19">
    <name type="scientific">candidate division WWE3 bacterium RBG_19FT_COMBO_53_11</name>
    <dbReference type="NCBI Taxonomy" id="1802613"/>
    <lineage>
        <taxon>Bacteria</taxon>
        <taxon>Katanobacteria</taxon>
    </lineage>
</organism>
<gene>
    <name evidence="14" type="primary">ftsH</name>
    <name evidence="18" type="ORF">A2V54_03145</name>
</gene>
<dbReference type="Pfam" id="PF00004">
    <property type="entry name" value="AAA"/>
    <property type="match status" value="1"/>
</dbReference>
<keyword evidence="16" id="KW-0175">Coiled coil</keyword>
<dbReference type="GO" id="GO:0004176">
    <property type="term" value="F:ATP-dependent peptidase activity"/>
    <property type="evidence" value="ECO:0007669"/>
    <property type="project" value="InterPro"/>
</dbReference>
<comment type="subcellular location">
    <subcellularLocation>
        <location evidence="14">Cell membrane</location>
        <topology evidence="14">Multi-pass membrane protein</topology>
        <orientation evidence="14">Cytoplasmic side</orientation>
    </subcellularLocation>
    <subcellularLocation>
        <location evidence="1">Membrane</location>
    </subcellularLocation>
</comment>
<protein>
    <recommendedName>
        <fullName evidence="14">ATP-dependent zinc metalloprotease FtsH</fullName>
        <ecNumber evidence="14">3.4.24.-</ecNumber>
    </recommendedName>
</protein>
<keyword evidence="12 14" id="KW-0472">Membrane</keyword>
<dbReference type="CDD" id="cd19501">
    <property type="entry name" value="RecA-like_FtsH"/>
    <property type="match status" value="1"/>
</dbReference>
<dbReference type="GO" id="GO:0006508">
    <property type="term" value="P:proteolysis"/>
    <property type="evidence" value="ECO:0007669"/>
    <property type="project" value="UniProtKB-KW"/>
</dbReference>
<keyword evidence="14" id="KW-1003">Cell membrane</keyword>
<feature type="transmembrane region" description="Helical" evidence="14">
    <location>
        <begin position="5"/>
        <end position="26"/>
    </location>
</feature>
<dbReference type="InterPro" id="IPR003959">
    <property type="entry name" value="ATPase_AAA_core"/>
</dbReference>
<dbReference type="PANTHER" id="PTHR23076">
    <property type="entry name" value="METALLOPROTEASE M41 FTSH"/>
    <property type="match status" value="1"/>
</dbReference>
<dbReference type="GO" id="GO:0008270">
    <property type="term" value="F:zinc ion binding"/>
    <property type="evidence" value="ECO:0007669"/>
    <property type="project" value="UniProtKB-UniRule"/>
</dbReference>
<feature type="coiled-coil region" evidence="16">
    <location>
        <begin position="601"/>
        <end position="628"/>
    </location>
</feature>
<dbReference type="Proteomes" id="UP000176583">
    <property type="component" value="Unassembled WGS sequence"/>
</dbReference>
<dbReference type="PANTHER" id="PTHR23076:SF97">
    <property type="entry name" value="ATP-DEPENDENT ZINC METALLOPROTEASE YME1L1"/>
    <property type="match status" value="1"/>
</dbReference>
<evidence type="ECO:0000256" key="10">
    <source>
        <dbReference type="ARBA" id="ARBA00022989"/>
    </source>
</evidence>
<keyword evidence="8 14" id="KW-0862">Zinc</keyword>
<evidence type="ECO:0000256" key="2">
    <source>
        <dbReference type="ARBA" id="ARBA00010044"/>
    </source>
</evidence>
<dbReference type="Pfam" id="PF17862">
    <property type="entry name" value="AAA_lid_3"/>
    <property type="match status" value="1"/>
</dbReference>
<dbReference type="InterPro" id="IPR027417">
    <property type="entry name" value="P-loop_NTPase"/>
</dbReference>
<keyword evidence="7 14" id="KW-0378">Hydrolase</keyword>
<dbReference type="FunFam" id="1.20.58.760:FF:000001">
    <property type="entry name" value="ATP-dependent zinc metalloprotease FtsH"/>
    <property type="match status" value="1"/>
</dbReference>
<keyword evidence="6 14" id="KW-0547">Nucleotide-binding</keyword>
<keyword evidence="5 14" id="KW-0479">Metal-binding</keyword>
<dbReference type="SMART" id="SM00382">
    <property type="entry name" value="AAA"/>
    <property type="match status" value="1"/>
</dbReference>
<evidence type="ECO:0000256" key="8">
    <source>
        <dbReference type="ARBA" id="ARBA00022833"/>
    </source>
</evidence>
<dbReference type="HAMAP" id="MF_01458">
    <property type="entry name" value="FtsH"/>
    <property type="match status" value="1"/>
</dbReference>
<dbReference type="Gene3D" id="1.20.58.760">
    <property type="entry name" value="Peptidase M41"/>
    <property type="match status" value="1"/>
</dbReference>
<keyword evidence="4 14" id="KW-0812">Transmembrane</keyword>
<dbReference type="FunFam" id="1.10.8.60:FF:000001">
    <property type="entry name" value="ATP-dependent zinc metalloprotease FtsH"/>
    <property type="match status" value="1"/>
</dbReference>
<comment type="similarity">
    <text evidence="2 14">In the C-terminal section; belongs to the peptidase M41 family.</text>
</comment>
<keyword evidence="3 14" id="KW-0645">Protease</keyword>
<evidence type="ECO:0000256" key="3">
    <source>
        <dbReference type="ARBA" id="ARBA00022670"/>
    </source>
</evidence>
<keyword evidence="11 14" id="KW-0482">Metalloprotease</keyword>
<dbReference type="SUPFAM" id="SSF52540">
    <property type="entry name" value="P-loop containing nucleoside triphosphate hydrolases"/>
    <property type="match status" value="1"/>
</dbReference>
<sequence length="638" mass="69474">MKPKLWHYLAAVGLLVLLGVVIWYLLPQASTPSYPVFSQDASDFSPSSGNPPPVSSVGGRAGALANPSGGYAFSDLVVQLKAGEVVSITINGQSVTVKTVDQRTHRVNWPSGDIIETLRSFGVTESQLAAVKVDYVTPIPPWVWSLAIGLVMMLIIFLLLSRRSSGAGGGGPPFGQMGPTASRAKLVKPDQSKKVTFADVAGLEESKQELMEVVDFLKDPQRFMALGARIPKGVLLFGHPGCGKTLMARAVAGEAGVPFFSIAGSQFVEVFVGVGAGRVRDLFDQAKKNAPCIVFVDELDAVGSQRGPSFGGQQEHNQTLNELLTQMDGFDQNTNIVVIAATNRIEILDPALLRSGRFDRRVAVDPPDVRAREQIFGVHLHGKPLTGDVNVQILARLTSGFTGADIENTVNEAAILAVRRGRKDISMAEFKEAVEKVVAGPERKSRVISVVEKNVIAYHEAGHAIAMHFTLGSDLVGKISIVSRGMGLGYTWPLPEDDRNLLTREYILAQLVGLFGGRAAEELVFGEEKITTGASNDLQRATDYARRMVIEWGMSKVGLRSLSPLPGSSSWEERMRGEKSYSEDFARRVDEEITRILAEAYEKAKGILDEHREELKRVVDKLLEVETLEREEFLKLLS</sequence>
<evidence type="ECO:0000256" key="6">
    <source>
        <dbReference type="ARBA" id="ARBA00022741"/>
    </source>
</evidence>
<feature type="binding site" evidence="14">
    <location>
        <position position="459"/>
    </location>
    <ligand>
        <name>Zn(2+)</name>
        <dbReference type="ChEBI" id="CHEBI:29105"/>
        <note>catalytic</note>
    </ligand>
</feature>
<evidence type="ECO:0000256" key="5">
    <source>
        <dbReference type="ARBA" id="ARBA00022723"/>
    </source>
</evidence>
<dbReference type="EC" id="3.4.24.-" evidence="14"/>
<dbReference type="EMBL" id="MEUW01000021">
    <property type="protein sequence ID" value="OGC44349.1"/>
    <property type="molecule type" value="Genomic_DNA"/>
</dbReference>
<evidence type="ECO:0000256" key="13">
    <source>
        <dbReference type="ARBA" id="ARBA00061570"/>
    </source>
</evidence>
<dbReference type="Gene3D" id="1.10.8.60">
    <property type="match status" value="1"/>
</dbReference>
<feature type="transmembrane region" description="Helical" evidence="14">
    <location>
        <begin position="142"/>
        <end position="160"/>
    </location>
</feature>
<comment type="subunit">
    <text evidence="14">Homohexamer.</text>
</comment>
<feature type="domain" description="AAA+ ATPase" evidence="17">
    <location>
        <begin position="230"/>
        <end position="368"/>
    </location>
</feature>
<dbReference type="SUPFAM" id="SSF140990">
    <property type="entry name" value="FtsH protease domain-like"/>
    <property type="match status" value="1"/>
</dbReference>
<evidence type="ECO:0000256" key="4">
    <source>
        <dbReference type="ARBA" id="ARBA00022692"/>
    </source>
</evidence>
<dbReference type="GO" id="GO:0005524">
    <property type="term" value="F:ATP binding"/>
    <property type="evidence" value="ECO:0007669"/>
    <property type="project" value="UniProtKB-UniRule"/>
</dbReference>
<dbReference type="InterPro" id="IPR000642">
    <property type="entry name" value="Peptidase_M41"/>
</dbReference>
<feature type="binding site" evidence="14">
    <location>
        <position position="463"/>
    </location>
    <ligand>
        <name>Zn(2+)</name>
        <dbReference type="ChEBI" id="CHEBI:29105"/>
        <note>catalytic</note>
    </ligand>
</feature>
<evidence type="ECO:0000256" key="15">
    <source>
        <dbReference type="RuleBase" id="RU003651"/>
    </source>
</evidence>
<dbReference type="AlphaFoldDB" id="A0A1F4UHF6"/>
<dbReference type="STRING" id="1802613.A2V54_03145"/>
<dbReference type="Pfam" id="PF01434">
    <property type="entry name" value="Peptidase_M41"/>
    <property type="match status" value="1"/>
</dbReference>
<dbReference type="PROSITE" id="PS00674">
    <property type="entry name" value="AAA"/>
    <property type="match status" value="1"/>
</dbReference>
<keyword evidence="9 14" id="KW-0067">ATP-binding</keyword>
<feature type="binding site" evidence="14">
    <location>
        <position position="537"/>
    </location>
    <ligand>
        <name>Zn(2+)</name>
        <dbReference type="ChEBI" id="CHEBI:29105"/>
        <note>catalytic</note>
    </ligand>
</feature>
<dbReference type="InterPro" id="IPR003593">
    <property type="entry name" value="AAA+_ATPase"/>
</dbReference>
<dbReference type="InterPro" id="IPR003960">
    <property type="entry name" value="ATPase_AAA_CS"/>
</dbReference>
<dbReference type="InterPro" id="IPR041569">
    <property type="entry name" value="AAA_lid_3"/>
</dbReference>
<comment type="cofactor">
    <cofactor evidence="14">
        <name>Zn(2+)</name>
        <dbReference type="ChEBI" id="CHEBI:29105"/>
    </cofactor>
    <text evidence="14">Binds 1 zinc ion per subunit.</text>
</comment>
<dbReference type="InterPro" id="IPR037219">
    <property type="entry name" value="Peptidase_M41-like"/>
</dbReference>
<keyword evidence="10 14" id="KW-1133">Transmembrane helix</keyword>
<dbReference type="GO" id="GO:0030163">
    <property type="term" value="P:protein catabolic process"/>
    <property type="evidence" value="ECO:0007669"/>
    <property type="project" value="UniProtKB-UniRule"/>
</dbReference>
<dbReference type="GO" id="GO:0016887">
    <property type="term" value="F:ATP hydrolysis activity"/>
    <property type="evidence" value="ECO:0007669"/>
    <property type="project" value="UniProtKB-UniRule"/>
</dbReference>
<dbReference type="GO" id="GO:0005886">
    <property type="term" value="C:plasma membrane"/>
    <property type="evidence" value="ECO:0007669"/>
    <property type="project" value="UniProtKB-SubCell"/>
</dbReference>
<comment type="function">
    <text evidence="14">Acts as a processive, ATP-dependent zinc metallopeptidase for both cytoplasmic and membrane proteins. Plays a role in the quality control of integral membrane proteins.</text>
</comment>
<reference evidence="18 19" key="1">
    <citation type="journal article" date="2016" name="Nat. Commun.">
        <title>Thousands of microbial genomes shed light on interconnected biogeochemical processes in an aquifer system.</title>
        <authorList>
            <person name="Anantharaman K."/>
            <person name="Brown C.T."/>
            <person name="Hug L.A."/>
            <person name="Sharon I."/>
            <person name="Castelle C.J."/>
            <person name="Probst A.J."/>
            <person name="Thomas B.C."/>
            <person name="Singh A."/>
            <person name="Wilkins M.J."/>
            <person name="Karaoz U."/>
            <person name="Brodie E.L."/>
            <person name="Williams K.H."/>
            <person name="Hubbard S.S."/>
            <person name="Banfield J.F."/>
        </authorList>
    </citation>
    <scope>NUCLEOTIDE SEQUENCE [LARGE SCALE GENOMIC DNA]</scope>
</reference>
<dbReference type="Gene3D" id="3.40.50.300">
    <property type="entry name" value="P-loop containing nucleotide triphosphate hydrolases"/>
    <property type="match status" value="1"/>
</dbReference>
<evidence type="ECO:0000256" key="9">
    <source>
        <dbReference type="ARBA" id="ARBA00022840"/>
    </source>
</evidence>
<feature type="active site" evidence="14">
    <location>
        <position position="460"/>
    </location>
</feature>
<evidence type="ECO:0000256" key="7">
    <source>
        <dbReference type="ARBA" id="ARBA00022801"/>
    </source>
</evidence>
<evidence type="ECO:0000256" key="12">
    <source>
        <dbReference type="ARBA" id="ARBA00023136"/>
    </source>
</evidence>
<proteinExistence type="inferred from homology"/>
<dbReference type="InterPro" id="IPR005936">
    <property type="entry name" value="FtsH"/>
</dbReference>
<comment type="caution">
    <text evidence="18">The sequence shown here is derived from an EMBL/GenBank/DDBJ whole genome shotgun (WGS) entry which is preliminary data.</text>
</comment>
<dbReference type="GO" id="GO:0004222">
    <property type="term" value="F:metalloendopeptidase activity"/>
    <property type="evidence" value="ECO:0007669"/>
    <property type="project" value="InterPro"/>
</dbReference>
<evidence type="ECO:0000256" key="14">
    <source>
        <dbReference type="HAMAP-Rule" id="MF_01458"/>
    </source>
</evidence>
<evidence type="ECO:0000259" key="17">
    <source>
        <dbReference type="SMART" id="SM00382"/>
    </source>
</evidence>
<comment type="similarity">
    <text evidence="15">Belongs to the AAA ATPase family.</text>
</comment>
<evidence type="ECO:0000256" key="1">
    <source>
        <dbReference type="ARBA" id="ARBA00004370"/>
    </source>
</evidence>
<evidence type="ECO:0000256" key="11">
    <source>
        <dbReference type="ARBA" id="ARBA00023049"/>
    </source>
</evidence>
<accession>A0A1F4UHF6</accession>
<comment type="similarity">
    <text evidence="13 14">In the central section; belongs to the AAA ATPase family.</text>
</comment>
<name>A0A1F4UHF6_UNCKA</name>